<evidence type="ECO:0000256" key="10">
    <source>
        <dbReference type="ARBA" id="ARBA00023224"/>
    </source>
</evidence>
<evidence type="ECO:0000256" key="2">
    <source>
        <dbReference type="ARBA" id="ARBA00022475"/>
    </source>
</evidence>
<evidence type="ECO:0000256" key="13">
    <source>
        <dbReference type="SAM" id="SignalP"/>
    </source>
</evidence>
<sequence length="897" mass="101711">MKGKRRSRFFFHLVILVQYVFCHPHLETNSGLLCCEKLTNTSDFRCWNETSEMNSTANTAVTGHCVRGMSKKTCFKATLLEPCRENPMESIIPLGKREIHIGAFVPFLKDDRNGYYNAMKMAIDIINNRSDILQNYTLVLDVEDTAWDDGAHAIKAFYKLLNKERRPAILLGPSSTEALEPVAEAAPLWYLIQVSYASGSPKFDSGMKYRNTYRGAPSSTSYSKAKVAFIKYFGWKRVAILYQYDPEFFSPTVDKLKNELKKNNISIIAVEGFEQLGDVSFQIRKLKSLDARIIIGEFGYVGAQNVFCEAFKQKMYGPNYAWITFGDVAPSQIFRSPDKEKIPCTVDELRQAADRYISMVKLDIRQDDNVTFSGMTAEGFWSEMLKLNKNKSLRKESAYAFDVAWIIALTLNASLANGLEYENLHTPDYKYPLGMKQLIRKISFQGLTGPVRFEDNRERLGTVLIKQNRKGNETRIGQHFTFSDQLHIFQDEKKEIWPDKIPKDDTVRNFEFMIIPLPLIVIMWLMAVVGIICSAGFLYFNISNRKHRVIKMSSPKLNNIIILGCILCYASVVLLGLDARFLDIGEYGYICNARTTVLSFGFSLSFGAMFSKTWRVHKIFTAAKTLKKMAIRDFHLLVIVASLLLVDLVFLSTWVAIDPLKTEILRFEELTQKEQDVIIIPALFQCTCRYKTYFLGVLFGYKGILLLFGLFLAWETRNVTIPALNDSRYIGMSVYNVVVLSIIGAIVAIALDGSMYYKAPYAISSLCLIVCTTATLLLVFVPKMYQFLTKDESLTTQASSMHIGQTRKGATSNSFNCGTSPVLRERNTSFTCKGTQTDCDVPGSAVNRVMFQSKGSSSDDRPYEIRMEDIELKESMVVASTPQTREPSIKNYYSEIS</sequence>
<dbReference type="PANTHER" id="PTHR10519">
    <property type="entry name" value="GABA-B RECEPTOR"/>
    <property type="match status" value="1"/>
</dbReference>
<proteinExistence type="predicted"/>
<dbReference type="OMA" id="TIFHEIC"/>
<evidence type="ECO:0000256" key="9">
    <source>
        <dbReference type="ARBA" id="ARBA00023180"/>
    </source>
</evidence>
<dbReference type="GO" id="GO:0038039">
    <property type="term" value="C:G protein-coupled receptor heterodimeric complex"/>
    <property type="evidence" value="ECO:0007669"/>
    <property type="project" value="TreeGrafter"/>
</dbReference>
<comment type="subcellular location">
    <subcellularLocation>
        <location evidence="1">Cell membrane</location>
        <topology evidence="1">Multi-pass membrane protein</topology>
    </subcellularLocation>
</comment>
<comment type="caution">
    <text evidence="15">The sequence shown here is derived from an EMBL/GenBank/DDBJ whole genome shotgun (WGS) entry which is preliminary data.</text>
</comment>
<keyword evidence="9" id="KW-0325">Glycoprotein</keyword>
<keyword evidence="2" id="KW-1003">Cell membrane</keyword>
<evidence type="ECO:0000256" key="6">
    <source>
        <dbReference type="ARBA" id="ARBA00023040"/>
    </source>
</evidence>
<dbReference type="InterPro" id="IPR002455">
    <property type="entry name" value="GPCR3_GABA-B"/>
</dbReference>
<dbReference type="PRINTS" id="PR01176">
    <property type="entry name" value="GABABRECEPTR"/>
</dbReference>
<dbReference type="GO" id="GO:0007214">
    <property type="term" value="P:gamma-aminobutyric acid signaling pathway"/>
    <property type="evidence" value="ECO:0007669"/>
    <property type="project" value="TreeGrafter"/>
</dbReference>
<dbReference type="GO" id="GO:0004965">
    <property type="term" value="F:G protein-coupled GABA receptor activity"/>
    <property type="evidence" value="ECO:0007669"/>
    <property type="project" value="InterPro"/>
</dbReference>
<dbReference type="PROSITE" id="PS50259">
    <property type="entry name" value="G_PROTEIN_RECEP_F3_4"/>
    <property type="match status" value="1"/>
</dbReference>
<evidence type="ECO:0000256" key="7">
    <source>
        <dbReference type="ARBA" id="ARBA00023136"/>
    </source>
</evidence>
<keyword evidence="16" id="KW-1185">Reference proteome</keyword>
<dbReference type="Proteomes" id="UP000275408">
    <property type="component" value="Unassembled WGS sequence"/>
</dbReference>
<keyword evidence="10" id="KW-0807">Transducer</keyword>
<feature type="chain" id="PRO_5018250830" description="Gamma-aminobutyric acid type B receptor subunit 2" evidence="13">
    <location>
        <begin position="23"/>
        <end position="897"/>
    </location>
</feature>
<feature type="transmembrane region" description="Helical" evidence="12">
    <location>
        <begin position="693"/>
        <end position="714"/>
    </location>
</feature>
<dbReference type="STRING" id="46731.A0A3M6UF57"/>
<dbReference type="PANTHER" id="PTHR10519:SF74">
    <property type="entry name" value="GAMMA-AMINOBUTYRIC ACID TYPE B RECEPTOR SUBUNIT 2"/>
    <property type="match status" value="1"/>
</dbReference>
<keyword evidence="3 12" id="KW-0812">Transmembrane</keyword>
<dbReference type="InterPro" id="IPR017978">
    <property type="entry name" value="GPCR_3_C"/>
</dbReference>
<dbReference type="InterPro" id="IPR028082">
    <property type="entry name" value="Peripla_BP_I"/>
</dbReference>
<reference evidence="15 16" key="1">
    <citation type="journal article" date="2018" name="Sci. Rep.">
        <title>Comparative analysis of the Pocillopora damicornis genome highlights role of immune system in coral evolution.</title>
        <authorList>
            <person name="Cunning R."/>
            <person name="Bay R.A."/>
            <person name="Gillette P."/>
            <person name="Baker A.C."/>
            <person name="Traylor-Knowles N."/>
        </authorList>
    </citation>
    <scope>NUCLEOTIDE SEQUENCE [LARGE SCALE GENOMIC DNA]</scope>
    <source>
        <strain evidence="15">RSMAS</strain>
        <tissue evidence="15">Whole animal</tissue>
    </source>
</reference>
<evidence type="ECO:0000256" key="12">
    <source>
        <dbReference type="SAM" id="Phobius"/>
    </source>
</evidence>
<feature type="transmembrane region" description="Helical" evidence="12">
    <location>
        <begin position="761"/>
        <end position="781"/>
    </location>
</feature>
<evidence type="ECO:0000256" key="4">
    <source>
        <dbReference type="ARBA" id="ARBA00022729"/>
    </source>
</evidence>
<dbReference type="CDD" id="cd06366">
    <property type="entry name" value="PBP1_GABAb_receptor"/>
    <property type="match status" value="1"/>
</dbReference>
<feature type="transmembrane region" description="Helical" evidence="12">
    <location>
        <begin position="512"/>
        <end position="540"/>
    </location>
</feature>
<evidence type="ECO:0000256" key="11">
    <source>
        <dbReference type="ARBA" id="ARBA00073785"/>
    </source>
</evidence>
<evidence type="ECO:0000259" key="14">
    <source>
        <dbReference type="PROSITE" id="PS50259"/>
    </source>
</evidence>
<keyword evidence="7 12" id="KW-0472">Membrane</keyword>
<feature type="transmembrane region" description="Helical" evidence="12">
    <location>
        <begin position="634"/>
        <end position="657"/>
    </location>
</feature>
<feature type="transmembrane region" description="Helical" evidence="12">
    <location>
        <begin position="597"/>
        <end position="614"/>
    </location>
</feature>
<dbReference type="Gene3D" id="3.40.50.2300">
    <property type="match status" value="2"/>
</dbReference>
<evidence type="ECO:0000256" key="8">
    <source>
        <dbReference type="ARBA" id="ARBA00023170"/>
    </source>
</evidence>
<name>A0A3M6UF57_POCDA</name>
<evidence type="ECO:0000256" key="3">
    <source>
        <dbReference type="ARBA" id="ARBA00022692"/>
    </source>
</evidence>
<keyword evidence="5 12" id="KW-1133">Transmembrane helix</keyword>
<dbReference type="AlphaFoldDB" id="A0A3M6UF57"/>
<protein>
    <recommendedName>
        <fullName evidence="11">Gamma-aminobutyric acid type B receptor subunit 2</fullName>
    </recommendedName>
</protein>
<evidence type="ECO:0000313" key="16">
    <source>
        <dbReference type="Proteomes" id="UP000275408"/>
    </source>
</evidence>
<feature type="signal peptide" evidence="13">
    <location>
        <begin position="1"/>
        <end position="22"/>
    </location>
</feature>
<dbReference type="OrthoDB" id="2150267at2759"/>
<dbReference type="PRINTS" id="PR01177">
    <property type="entry name" value="GABAB1RECPTR"/>
</dbReference>
<keyword evidence="4 13" id="KW-0732">Signal</keyword>
<dbReference type="Pfam" id="PF00003">
    <property type="entry name" value="7tm_3"/>
    <property type="match status" value="1"/>
</dbReference>
<dbReference type="CDD" id="cd15047">
    <property type="entry name" value="7tmC_GABA-B-like"/>
    <property type="match status" value="1"/>
</dbReference>
<gene>
    <name evidence="15" type="ORF">pdam_00007933</name>
</gene>
<dbReference type="InterPro" id="IPR001828">
    <property type="entry name" value="ANF_lig-bd_rcpt"/>
</dbReference>
<evidence type="ECO:0000256" key="5">
    <source>
        <dbReference type="ARBA" id="ARBA00022989"/>
    </source>
</evidence>
<evidence type="ECO:0000256" key="1">
    <source>
        <dbReference type="ARBA" id="ARBA00004651"/>
    </source>
</evidence>
<dbReference type="SUPFAM" id="SSF53822">
    <property type="entry name" value="Periplasmic binding protein-like I"/>
    <property type="match status" value="1"/>
</dbReference>
<keyword evidence="6" id="KW-0297">G-protein coupled receptor</keyword>
<keyword evidence="8" id="KW-0675">Receptor</keyword>
<feature type="transmembrane region" description="Helical" evidence="12">
    <location>
        <begin position="734"/>
        <end position="755"/>
    </location>
</feature>
<dbReference type="EMBL" id="RCHS01001671">
    <property type="protein sequence ID" value="RMX52255.1"/>
    <property type="molecule type" value="Genomic_DNA"/>
</dbReference>
<feature type="transmembrane region" description="Helical" evidence="12">
    <location>
        <begin position="560"/>
        <end position="577"/>
    </location>
</feature>
<accession>A0A3M6UF57</accession>
<dbReference type="Pfam" id="PF01094">
    <property type="entry name" value="ANF_receptor"/>
    <property type="match status" value="1"/>
</dbReference>
<feature type="domain" description="G-protein coupled receptors family 3 profile" evidence="14">
    <location>
        <begin position="519"/>
        <end position="792"/>
    </location>
</feature>
<evidence type="ECO:0000313" key="15">
    <source>
        <dbReference type="EMBL" id="RMX52255.1"/>
    </source>
</evidence>
<dbReference type="FunFam" id="3.40.50.2300:FF:000063">
    <property type="entry name" value="Gamma-aminobutyric acid type B receptor subunit"/>
    <property type="match status" value="1"/>
</dbReference>
<organism evidence="15 16">
    <name type="scientific">Pocillopora damicornis</name>
    <name type="common">Cauliflower coral</name>
    <name type="synonym">Millepora damicornis</name>
    <dbReference type="NCBI Taxonomy" id="46731"/>
    <lineage>
        <taxon>Eukaryota</taxon>
        <taxon>Metazoa</taxon>
        <taxon>Cnidaria</taxon>
        <taxon>Anthozoa</taxon>
        <taxon>Hexacorallia</taxon>
        <taxon>Scleractinia</taxon>
        <taxon>Astrocoeniina</taxon>
        <taxon>Pocilloporidae</taxon>
        <taxon>Pocillopora</taxon>
    </lineage>
</organism>